<dbReference type="Pfam" id="PF01547">
    <property type="entry name" value="SBP_bac_1"/>
    <property type="match status" value="1"/>
</dbReference>
<dbReference type="SUPFAM" id="SSF53850">
    <property type="entry name" value="Periplasmic binding protein-like II"/>
    <property type="match status" value="1"/>
</dbReference>
<dbReference type="InterPro" id="IPR006059">
    <property type="entry name" value="SBP"/>
</dbReference>
<dbReference type="Proteomes" id="UP001598251">
    <property type="component" value="Unassembled WGS sequence"/>
</dbReference>
<dbReference type="PANTHER" id="PTHR43649">
    <property type="entry name" value="ARABINOSE-BINDING PROTEIN-RELATED"/>
    <property type="match status" value="1"/>
</dbReference>
<dbReference type="PROSITE" id="PS51257">
    <property type="entry name" value="PROKAR_LIPOPROTEIN"/>
    <property type="match status" value="1"/>
</dbReference>
<proteinExistence type="predicted"/>
<dbReference type="InterPro" id="IPR050490">
    <property type="entry name" value="Bact_solute-bd_prot1"/>
</dbReference>
<keyword evidence="1" id="KW-0732">Signal</keyword>
<comment type="caution">
    <text evidence="2">The sequence shown here is derived from an EMBL/GenBank/DDBJ whole genome shotgun (WGS) entry which is preliminary data.</text>
</comment>
<dbReference type="PANTHER" id="PTHR43649:SF30">
    <property type="entry name" value="ABC TRANSPORTER SUBSTRATE-BINDING PROTEIN"/>
    <property type="match status" value="1"/>
</dbReference>
<evidence type="ECO:0000256" key="1">
    <source>
        <dbReference type="SAM" id="SignalP"/>
    </source>
</evidence>
<organism evidence="2 3">
    <name type="scientific">Streptomyces sindenensis</name>
    <dbReference type="NCBI Taxonomy" id="67363"/>
    <lineage>
        <taxon>Bacteria</taxon>
        <taxon>Bacillati</taxon>
        <taxon>Actinomycetota</taxon>
        <taxon>Actinomycetes</taxon>
        <taxon>Kitasatosporales</taxon>
        <taxon>Streptomycetaceae</taxon>
        <taxon>Streptomyces</taxon>
    </lineage>
</organism>
<name>A0ABW6EHD9_9ACTN</name>
<dbReference type="RefSeq" id="WP_189520609.1">
    <property type="nucleotide sequence ID" value="NZ_BMSG01000006.1"/>
</dbReference>
<dbReference type="EMBL" id="JBHXOF010000008">
    <property type="protein sequence ID" value="MFD4214413.1"/>
    <property type="molecule type" value="Genomic_DNA"/>
</dbReference>
<dbReference type="Gene3D" id="3.40.190.10">
    <property type="entry name" value="Periplasmic binding protein-like II"/>
    <property type="match status" value="1"/>
</dbReference>
<evidence type="ECO:0000313" key="3">
    <source>
        <dbReference type="Proteomes" id="UP001598251"/>
    </source>
</evidence>
<keyword evidence="3" id="KW-1185">Reference proteome</keyword>
<protein>
    <submittedName>
        <fullName evidence="2">ABC transporter substrate-binding protein</fullName>
    </submittedName>
</protein>
<feature type="signal peptide" evidence="1">
    <location>
        <begin position="1"/>
        <end position="27"/>
    </location>
</feature>
<accession>A0ABW6EHD9</accession>
<gene>
    <name evidence="2" type="ORF">ACFWSS_16160</name>
</gene>
<reference evidence="2 3" key="1">
    <citation type="submission" date="2024-09" db="EMBL/GenBank/DDBJ databases">
        <title>The Natural Products Discovery Center: Release of the First 8490 Sequenced Strains for Exploring Actinobacteria Biosynthetic Diversity.</title>
        <authorList>
            <person name="Kalkreuter E."/>
            <person name="Kautsar S.A."/>
            <person name="Yang D."/>
            <person name="Bader C.D."/>
            <person name="Teijaro C.N."/>
            <person name="Fluegel L."/>
            <person name="Davis C.M."/>
            <person name="Simpson J.R."/>
            <person name="Lauterbach L."/>
            <person name="Steele A.D."/>
            <person name="Gui C."/>
            <person name="Meng S."/>
            <person name="Li G."/>
            <person name="Viehrig K."/>
            <person name="Ye F."/>
            <person name="Su P."/>
            <person name="Kiefer A.F."/>
            <person name="Nichols A."/>
            <person name="Cepeda A.J."/>
            <person name="Yan W."/>
            <person name="Fan B."/>
            <person name="Jiang Y."/>
            <person name="Adhikari A."/>
            <person name="Zheng C.-J."/>
            <person name="Schuster L."/>
            <person name="Cowan T.M."/>
            <person name="Smanski M.J."/>
            <person name="Chevrette M.G."/>
            <person name="De Carvalho L.P.S."/>
            <person name="Shen B."/>
        </authorList>
    </citation>
    <scope>NUCLEOTIDE SEQUENCE [LARGE SCALE GENOMIC DNA]</scope>
    <source>
        <strain evidence="2 3">NPDC058546</strain>
    </source>
</reference>
<feature type="chain" id="PRO_5045852093" evidence="1">
    <location>
        <begin position="28"/>
        <end position="426"/>
    </location>
</feature>
<sequence length="426" mass="44932">MGEAVQRRFLGLTAAVAALGMTATLSACGGGDAGSGDVTLKLVAADYGTGPENSSEKYWSGVASGFEKEHPGIKVDVTVLSWKDVDREVGEMVKAGNAPDIAQIGAYADYAKTGKLYTADEMLAIRTTANFLPSLTYAGKVDGTLYGLPFVASTRLLFYNQKLFEQAGLDAPETWDDISSDAAALKAKGVDYPFALPLGQEEAQAETLMWLLSGNGGYTDDVGSYDIDSAENVATFRWLRDNLVGKGLTGPVAPGKLDRAKAFEAFTAGQVGMLNGHPTLMDEAEAKGIKVGMVPLPGADGPTEGSMGVADWMMGFKENGHRKEIGAFLDYAYSDENVLEFAEQYDLLPVTGSASAAMETDKKHEKLHEFLVALPNSTLPPFGKTSWATVSDAIKKKIGNAVAPGSNPESILGEISAEAAQAEAAE</sequence>
<evidence type="ECO:0000313" key="2">
    <source>
        <dbReference type="EMBL" id="MFD4214413.1"/>
    </source>
</evidence>